<name>A0AAE3HBP2_9EURY</name>
<keyword evidence="2" id="KW-1185">Reference proteome</keyword>
<evidence type="ECO:0000313" key="2">
    <source>
        <dbReference type="Proteomes" id="UP001206983"/>
    </source>
</evidence>
<dbReference type="AlphaFoldDB" id="A0AAE3HBP2"/>
<comment type="caution">
    <text evidence="1">The sequence shown here is derived from an EMBL/GenBank/DDBJ whole genome shotgun (WGS) entry which is preliminary data.</text>
</comment>
<evidence type="ECO:0000313" key="1">
    <source>
        <dbReference type="EMBL" id="MCQ6963295.1"/>
    </source>
</evidence>
<protein>
    <recommendedName>
        <fullName evidence="3">Nucleotidyltransferase</fullName>
    </recommendedName>
</protein>
<dbReference type="EMBL" id="JTEO01000005">
    <property type="protein sequence ID" value="MCQ6963295.1"/>
    <property type="molecule type" value="Genomic_DNA"/>
</dbReference>
<dbReference type="Proteomes" id="UP001206983">
    <property type="component" value="Unassembled WGS sequence"/>
</dbReference>
<proteinExistence type="predicted"/>
<evidence type="ECO:0008006" key="3">
    <source>
        <dbReference type="Google" id="ProtNLM"/>
    </source>
</evidence>
<reference evidence="1 2" key="1">
    <citation type="journal article" date="2011" name="Appl. Environ. Microbiol.">
        <title>Methanogenic archaea isolated from Taiwan's Chelungpu fault.</title>
        <authorList>
            <person name="Wu S.Y."/>
            <person name="Lai M.C."/>
        </authorList>
    </citation>
    <scope>NUCLEOTIDE SEQUENCE [LARGE SCALE GENOMIC DNA]</scope>
    <source>
        <strain evidence="1 2">St545Mb</strain>
    </source>
</reference>
<organism evidence="1 2">
    <name type="scientific">Methanolobus chelungpuianus</name>
    <dbReference type="NCBI Taxonomy" id="502115"/>
    <lineage>
        <taxon>Archaea</taxon>
        <taxon>Methanobacteriati</taxon>
        <taxon>Methanobacteriota</taxon>
        <taxon>Stenosarchaea group</taxon>
        <taxon>Methanomicrobia</taxon>
        <taxon>Methanosarcinales</taxon>
        <taxon>Methanosarcinaceae</taxon>
        <taxon>Methanolobus</taxon>
    </lineage>
</organism>
<sequence>MTSYNQMSGIIKYSLEELAHVTSYLCEREDAAHPTTILIGGWAVDSYNSWFGSVDIDLITNSDTRQSLSYHLRNERGFIKYNLPGLPTSVMKETEAGAIIIDFATKQKPFPFEGLDESLDFSILDRNTEVRKIRENVEIAVPNRATLLILKLKAIWDRSHRINNMTCDDIEWETGKLIKDHADILALIDPAHGGKDIEISVLGELLVKYPFLKESLISVYVSDAGLDKYARMSKDDAKNVIDLMLSLTG</sequence>
<gene>
    <name evidence="1" type="ORF">PV02_09190</name>
</gene>
<accession>A0AAE3HBP2</accession>